<feature type="non-terminal residue" evidence="1">
    <location>
        <position position="155"/>
    </location>
</feature>
<dbReference type="Proteomes" id="UP001341281">
    <property type="component" value="Chromosome 06"/>
</dbReference>
<dbReference type="AlphaFoldDB" id="A0AAQ3X0T9"/>
<accession>A0AAQ3X0T9</accession>
<dbReference type="EMBL" id="CP144750">
    <property type="protein sequence ID" value="WVZ81267.1"/>
    <property type="molecule type" value="Genomic_DNA"/>
</dbReference>
<evidence type="ECO:0000313" key="1">
    <source>
        <dbReference type="EMBL" id="WVZ81267.1"/>
    </source>
</evidence>
<reference evidence="1 2" key="1">
    <citation type="submission" date="2024-02" db="EMBL/GenBank/DDBJ databases">
        <title>High-quality chromosome-scale genome assembly of Pensacola bahiagrass (Paspalum notatum Flugge var. saurae).</title>
        <authorList>
            <person name="Vega J.M."/>
            <person name="Podio M."/>
            <person name="Orjuela J."/>
            <person name="Siena L.A."/>
            <person name="Pessino S.C."/>
            <person name="Combes M.C."/>
            <person name="Mariac C."/>
            <person name="Albertini E."/>
            <person name="Pupilli F."/>
            <person name="Ortiz J.P.A."/>
            <person name="Leblanc O."/>
        </authorList>
    </citation>
    <scope>NUCLEOTIDE SEQUENCE [LARGE SCALE GENOMIC DNA]</scope>
    <source>
        <strain evidence="1">R1</strain>
        <tissue evidence="1">Leaf</tissue>
    </source>
</reference>
<proteinExistence type="predicted"/>
<evidence type="ECO:0000313" key="2">
    <source>
        <dbReference type="Proteomes" id="UP001341281"/>
    </source>
</evidence>
<name>A0AAQ3X0T9_PASNO</name>
<keyword evidence="2" id="KW-1185">Reference proteome</keyword>
<gene>
    <name evidence="1" type="ORF">U9M48_028660</name>
</gene>
<organism evidence="1 2">
    <name type="scientific">Paspalum notatum var. saurae</name>
    <dbReference type="NCBI Taxonomy" id="547442"/>
    <lineage>
        <taxon>Eukaryota</taxon>
        <taxon>Viridiplantae</taxon>
        <taxon>Streptophyta</taxon>
        <taxon>Embryophyta</taxon>
        <taxon>Tracheophyta</taxon>
        <taxon>Spermatophyta</taxon>
        <taxon>Magnoliopsida</taxon>
        <taxon>Liliopsida</taxon>
        <taxon>Poales</taxon>
        <taxon>Poaceae</taxon>
        <taxon>PACMAD clade</taxon>
        <taxon>Panicoideae</taxon>
        <taxon>Andropogonodae</taxon>
        <taxon>Paspaleae</taxon>
        <taxon>Paspalinae</taxon>
        <taxon>Paspalum</taxon>
    </lineage>
</organism>
<sequence>MAYFYEVTRCSVDVMRERNSWWMWYQQELVQEHSKVNGTAACSMKTPVLRWDVFDSLLRSVLGASMVSARRSSTHLVSAQLIAMSFWLSLAPSGPSERFKPIHVTWAGGGTAPALSLGPARTVGWSSAGLIARHVAIGSGIGLEQALVSPVYRLQ</sequence>
<protein>
    <submittedName>
        <fullName evidence="1">Uncharacterized protein</fullName>
    </submittedName>
</protein>